<dbReference type="Gramene" id="Pp3c2_13540V3.1">
    <property type="protein sequence ID" value="Pp3c2_13540V3.1"/>
    <property type="gene ID" value="Pp3c2_13540"/>
</dbReference>
<dbReference type="RefSeq" id="XP_024357079.1">
    <property type="nucleotide sequence ID" value="XM_024501311.2"/>
</dbReference>
<dbReference type="Proteomes" id="UP000006727">
    <property type="component" value="Chromosome 2"/>
</dbReference>
<gene>
    <name evidence="2" type="primary">LOC112273006</name>
    <name evidence="1" type="ORF">PHYPA_002629</name>
</gene>
<organism evidence="1">
    <name type="scientific">Physcomitrium patens</name>
    <name type="common">Spreading-leaved earth moss</name>
    <name type="synonym">Physcomitrella patens</name>
    <dbReference type="NCBI Taxonomy" id="3218"/>
    <lineage>
        <taxon>Eukaryota</taxon>
        <taxon>Viridiplantae</taxon>
        <taxon>Streptophyta</taxon>
        <taxon>Embryophyta</taxon>
        <taxon>Bryophyta</taxon>
        <taxon>Bryophytina</taxon>
        <taxon>Bryopsida</taxon>
        <taxon>Funariidae</taxon>
        <taxon>Funariales</taxon>
        <taxon>Funariaceae</taxon>
        <taxon>Physcomitrium</taxon>
    </lineage>
</organism>
<evidence type="ECO:0000313" key="3">
    <source>
        <dbReference type="Proteomes" id="UP000006727"/>
    </source>
</evidence>
<dbReference type="Gramene" id="Pp3c2_13540V3.2">
    <property type="protein sequence ID" value="Pp3c2_13540V3.2"/>
    <property type="gene ID" value="Pp3c2_13540"/>
</dbReference>
<dbReference type="EMBL" id="ABEU02000002">
    <property type="protein sequence ID" value="PNR59837.1"/>
    <property type="molecule type" value="Genomic_DNA"/>
</dbReference>
<dbReference type="OrthoDB" id="1919279at2759"/>
<dbReference type="AlphaFoldDB" id="A0A2K1L1D3"/>
<evidence type="ECO:0000313" key="1">
    <source>
        <dbReference type="EMBL" id="PNR59837.1"/>
    </source>
</evidence>
<reference evidence="1 3" key="2">
    <citation type="journal article" date="2018" name="Plant J.">
        <title>The Physcomitrella patens chromosome-scale assembly reveals moss genome structure and evolution.</title>
        <authorList>
            <person name="Lang D."/>
            <person name="Ullrich K.K."/>
            <person name="Murat F."/>
            <person name="Fuchs J."/>
            <person name="Jenkins J."/>
            <person name="Haas F.B."/>
            <person name="Piednoel M."/>
            <person name="Gundlach H."/>
            <person name="Van Bel M."/>
            <person name="Meyberg R."/>
            <person name="Vives C."/>
            <person name="Morata J."/>
            <person name="Symeonidi A."/>
            <person name="Hiss M."/>
            <person name="Muchero W."/>
            <person name="Kamisugi Y."/>
            <person name="Saleh O."/>
            <person name="Blanc G."/>
            <person name="Decker E.L."/>
            <person name="van Gessel N."/>
            <person name="Grimwood J."/>
            <person name="Hayes R.D."/>
            <person name="Graham S.W."/>
            <person name="Gunter L.E."/>
            <person name="McDaniel S.F."/>
            <person name="Hoernstein S.N.W."/>
            <person name="Larsson A."/>
            <person name="Li F.W."/>
            <person name="Perroud P.F."/>
            <person name="Phillips J."/>
            <person name="Ranjan P."/>
            <person name="Rokshar D.S."/>
            <person name="Rothfels C.J."/>
            <person name="Schneider L."/>
            <person name="Shu S."/>
            <person name="Stevenson D.W."/>
            <person name="Thummler F."/>
            <person name="Tillich M."/>
            <person name="Villarreal Aguilar J.C."/>
            <person name="Widiez T."/>
            <person name="Wong G.K."/>
            <person name="Wymore A."/>
            <person name="Zhang Y."/>
            <person name="Zimmer A.D."/>
            <person name="Quatrano R.S."/>
            <person name="Mayer K.F.X."/>
            <person name="Goodstein D."/>
            <person name="Casacuberta J.M."/>
            <person name="Vandepoele K."/>
            <person name="Reski R."/>
            <person name="Cuming A.C."/>
            <person name="Tuskan G.A."/>
            <person name="Maumus F."/>
            <person name="Salse J."/>
            <person name="Schmutz J."/>
            <person name="Rensing S.A."/>
        </authorList>
    </citation>
    <scope>NUCLEOTIDE SEQUENCE [LARGE SCALE GENOMIC DNA]</scope>
    <source>
        <strain evidence="2 3">cv. Gransden 2004</strain>
    </source>
</reference>
<accession>A0A2K1L1D3</accession>
<dbReference type="EnsemblPlants" id="Pp3c2_13540V3.2">
    <property type="protein sequence ID" value="Pp3c2_13540V3.2"/>
    <property type="gene ID" value="Pp3c2_13540"/>
</dbReference>
<evidence type="ECO:0000313" key="2">
    <source>
        <dbReference type="EnsemblPlants" id="Pp3c2_13540V3.1"/>
    </source>
</evidence>
<dbReference type="GeneID" id="112273006"/>
<reference evidence="1 3" key="1">
    <citation type="journal article" date="2008" name="Science">
        <title>The Physcomitrella genome reveals evolutionary insights into the conquest of land by plants.</title>
        <authorList>
            <person name="Rensing S."/>
            <person name="Lang D."/>
            <person name="Zimmer A."/>
            <person name="Terry A."/>
            <person name="Salamov A."/>
            <person name="Shapiro H."/>
            <person name="Nishiyama T."/>
            <person name="Perroud P.-F."/>
            <person name="Lindquist E."/>
            <person name="Kamisugi Y."/>
            <person name="Tanahashi T."/>
            <person name="Sakakibara K."/>
            <person name="Fujita T."/>
            <person name="Oishi K."/>
            <person name="Shin-I T."/>
            <person name="Kuroki Y."/>
            <person name="Toyoda A."/>
            <person name="Suzuki Y."/>
            <person name="Hashimoto A."/>
            <person name="Yamaguchi K."/>
            <person name="Sugano A."/>
            <person name="Kohara Y."/>
            <person name="Fujiyama A."/>
            <person name="Anterola A."/>
            <person name="Aoki S."/>
            <person name="Ashton N."/>
            <person name="Barbazuk W.B."/>
            <person name="Barker E."/>
            <person name="Bennetzen J."/>
            <person name="Bezanilla M."/>
            <person name="Blankenship R."/>
            <person name="Cho S.H."/>
            <person name="Dutcher S."/>
            <person name="Estelle M."/>
            <person name="Fawcett J.A."/>
            <person name="Gundlach H."/>
            <person name="Hanada K."/>
            <person name="Heyl A."/>
            <person name="Hicks K.A."/>
            <person name="Hugh J."/>
            <person name="Lohr M."/>
            <person name="Mayer K."/>
            <person name="Melkozernov A."/>
            <person name="Murata T."/>
            <person name="Nelson D."/>
            <person name="Pils B."/>
            <person name="Prigge M."/>
            <person name="Reiss B."/>
            <person name="Renner T."/>
            <person name="Rombauts S."/>
            <person name="Rushton P."/>
            <person name="Sanderfoot A."/>
            <person name="Schween G."/>
            <person name="Shiu S.-H."/>
            <person name="Stueber K."/>
            <person name="Theodoulou F.L."/>
            <person name="Tu H."/>
            <person name="Van de Peer Y."/>
            <person name="Verrier P.J."/>
            <person name="Waters E."/>
            <person name="Wood A."/>
            <person name="Yang L."/>
            <person name="Cove D."/>
            <person name="Cuming A."/>
            <person name="Hasebe M."/>
            <person name="Lucas S."/>
            <person name="Mishler D.B."/>
            <person name="Reski R."/>
            <person name="Grigoriev I."/>
            <person name="Quatrano R.S."/>
            <person name="Boore J.L."/>
        </authorList>
    </citation>
    <scope>NUCLEOTIDE SEQUENCE [LARGE SCALE GENOMIC DNA]</scope>
    <source>
        <strain evidence="2 3">cv. Gransden 2004</strain>
    </source>
</reference>
<reference evidence="2" key="3">
    <citation type="submission" date="2020-12" db="UniProtKB">
        <authorList>
            <consortium name="EnsemblPlants"/>
        </authorList>
    </citation>
    <scope>IDENTIFICATION</scope>
</reference>
<keyword evidence="3" id="KW-1185">Reference proteome</keyword>
<proteinExistence type="predicted"/>
<sequence length="319" mass="36628">MYSMRVGRRLLCSRMRVSTFSTCHEASSLRSAPHMRGHDPYQTIIAPSSWFFQNIGSRPVYWEYYPKSLKHLQRAFTLFEFKSYIRSFLGLAVATSSLATEQGAVQCEIHDEFQAKQQGPVISEIIAEGSFDLGKEHKLVTLIKRYWWPTAFLLTVIVGYPYPMSLLPNSLLLLWTTKPNPTSIHLWLEKMRHNPRVMQWEEDEMKAKLISPATIMHVEVRDCMFFCLAKVTYPAFDATVVGVLGDWWVISSSSSRITALGLSLDNVPNIDDIAKNLKSKTEELQAEFKKATEEGLRKYRTWCEEVRYMSSLIFTSSTG</sequence>
<name>A0A2K1L1D3_PHYPA</name>
<dbReference type="EnsemblPlants" id="Pp3c2_13540V3.1">
    <property type="protein sequence ID" value="Pp3c2_13540V3.1"/>
    <property type="gene ID" value="Pp3c2_13540"/>
</dbReference>
<protein>
    <submittedName>
        <fullName evidence="1 2">Uncharacterized protein</fullName>
    </submittedName>
</protein>